<dbReference type="InterPro" id="IPR009636">
    <property type="entry name" value="SCAF"/>
</dbReference>
<dbReference type="STRING" id="1503.CLPU_22c00150"/>
<evidence type="ECO:0000256" key="2">
    <source>
        <dbReference type="SAM" id="MobiDB-lite"/>
    </source>
</evidence>
<reference evidence="4" key="1">
    <citation type="submission" date="2015-07" db="EMBL/GenBank/DDBJ databases">
        <title>Draft genome sequence of the purine-degrading Gottschalkia purinilyticum DSM 1384 (formerly Clostridium purinilyticum).</title>
        <authorList>
            <person name="Poehlein A."/>
            <person name="Schiel-Bengelsdorf B."/>
            <person name="Bengelsdorf F.R."/>
            <person name="Daniel R."/>
            <person name="Duerre P."/>
        </authorList>
    </citation>
    <scope>NUCLEOTIDE SEQUENCE [LARGE SCALE GENOMIC DNA]</scope>
    <source>
        <strain evidence="4">DSM 1384</strain>
    </source>
</reference>
<evidence type="ECO:0000313" key="3">
    <source>
        <dbReference type="EMBL" id="KNF07163.1"/>
    </source>
</evidence>
<dbReference type="Pfam" id="PF06810">
    <property type="entry name" value="Phage_scaffold"/>
    <property type="match status" value="1"/>
</dbReference>
<dbReference type="AlphaFoldDB" id="A0A0L0W6M6"/>
<comment type="caution">
    <text evidence="3">The sequence shown here is derived from an EMBL/GenBank/DDBJ whole genome shotgun (WGS) entry which is preliminary data.</text>
</comment>
<evidence type="ECO:0000256" key="1">
    <source>
        <dbReference type="SAM" id="Coils"/>
    </source>
</evidence>
<feature type="coiled-coil region" evidence="1">
    <location>
        <begin position="37"/>
        <end position="99"/>
    </location>
</feature>
<accession>A0A0L0W6M6</accession>
<feature type="region of interest" description="Disordered" evidence="2">
    <location>
        <begin position="156"/>
        <end position="179"/>
    </location>
</feature>
<protein>
    <submittedName>
        <fullName evidence="3">Phage minor structural protein GP20</fullName>
    </submittedName>
</protein>
<keyword evidence="1" id="KW-0175">Coiled coil</keyword>
<dbReference type="Proteomes" id="UP000037267">
    <property type="component" value="Unassembled WGS sequence"/>
</dbReference>
<keyword evidence="4" id="KW-1185">Reference proteome</keyword>
<dbReference type="PATRIC" id="fig|1503.3.peg.1358"/>
<sequence>MEWLKQILTDTGIENIDDIVGSIKSELPKYFIPKDKFNSLNEQNKDLKTQLDERDMQLEELKIKAVGNEELTSKINELEQLNKNTKEEYESKIQALRKETSIELYLKDQQARNIKAVKALLDLDKVSLDGDNLIGLEEQLKTLKEQESYLFGEDTLKGREPNKETNPVNPEYKNNPWKKETFNLTEQGRILKEDPELAKKLMQAK</sequence>
<dbReference type="RefSeq" id="WP_050378733.1">
    <property type="nucleotide sequence ID" value="NZ_LGSS01000022.1"/>
</dbReference>
<proteinExistence type="predicted"/>
<dbReference type="EMBL" id="LGSS01000022">
    <property type="protein sequence ID" value="KNF07163.1"/>
    <property type="molecule type" value="Genomic_DNA"/>
</dbReference>
<name>A0A0L0W6M6_GOTPU</name>
<dbReference type="OrthoDB" id="2365850at2"/>
<evidence type="ECO:0000313" key="4">
    <source>
        <dbReference type="Proteomes" id="UP000037267"/>
    </source>
</evidence>
<organism evidence="3 4">
    <name type="scientific">Gottschalkia purinilytica</name>
    <name type="common">Clostridium purinilyticum</name>
    <dbReference type="NCBI Taxonomy" id="1503"/>
    <lineage>
        <taxon>Bacteria</taxon>
        <taxon>Bacillati</taxon>
        <taxon>Bacillota</taxon>
        <taxon>Tissierellia</taxon>
        <taxon>Tissierellales</taxon>
        <taxon>Gottschalkiaceae</taxon>
        <taxon>Gottschalkia</taxon>
    </lineage>
</organism>
<gene>
    <name evidence="3" type="ORF">CLPU_22c00150</name>
</gene>